<dbReference type="InterPro" id="IPR001128">
    <property type="entry name" value="Cyt_P450"/>
</dbReference>
<comment type="similarity">
    <text evidence="4 14">Belongs to the cytochrome P450 family.</text>
</comment>
<evidence type="ECO:0000256" key="6">
    <source>
        <dbReference type="ARBA" id="ARBA00022723"/>
    </source>
</evidence>
<keyword evidence="11 14" id="KW-0503">Monooxygenase</keyword>
<dbReference type="PANTHER" id="PTHR24292">
    <property type="entry name" value="CYTOCHROME P450"/>
    <property type="match status" value="1"/>
</dbReference>
<dbReference type="KEGG" id="scac:106083651"/>
<evidence type="ECO:0000256" key="10">
    <source>
        <dbReference type="ARBA" id="ARBA00023004"/>
    </source>
</evidence>
<evidence type="ECO:0000256" key="14">
    <source>
        <dbReference type="RuleBase" id="RU000461"/>
    </source>
</evidence>
<evidence type="ECO:0000256" key="2">
    <source>
        <dbReference type="ARBA" id="ARBA00004174"/>
    </source>
</evidence>
<evidence type="ECO:0000256" key="12">
    <source>
        <dbReference type="ARBA" id="ARBA00023136"/>
    </source>
</evidence>
<keyword evidence="5 13" id="KW-0349">Heme</keyword>
<name>A0A1I8PNU9_STOCA</name>
<keyword evidence="15" id="KW-1133">Transmembrane helix</keyword>
<evidence type="ECO:0000256" key="9">
    <source>
        <dbReference type="ARBA" id="ARBA00023002"/>
    </source>
</evidence>
<organism evidence="16 17">
    <name type="scientific">Stomoxys calcitrans</name>
    <name type="common">Stable fly</name>
    <name type="synonym">Conops calcitrans</name>
    <dbReference type="NCBI Taxonomy" id="35570"/>
    <lineage>
        <taxon>Eukaryota</taxon>
        <taxon>Metazoa</taxon>
        <taxon>Ecdysozoa</taxon>
        <taxon>Arthropoda</taxon>
        <taxon>Hexapoda</taxon>
        <taxon>Insecta</taxon>
        <taxon>Pterygota</taxon>
        <taxon>Neoptera</taxon>
        <taxon>Endopterygota</taxon>
        <taxon>Diptera</taxon>
        <taxon>Brachycera</taxon>
        <taxon>Muscomorpha</taxon>
        <taxon>Muscoidea</taxon>
        <taxon>Muscidae</taxon>
        <taxon>Stomoxys</taxon>
    </lineage>
</organism>
<evidence type="ECO:0000256" key="15">
    <source>
        <dbReference type="SAM" id="Phobius"/>
    </source>
</evidence>
<dbReference type="EnsemblMetazoa" id="SCAU009761-RA">
    <property type="protein sequence ID" value="SCAU009761-PA"/>
    <property type="gene ID" value="SCAU009761"/>
</dbReference>
<evidence type="ECO:0000256" key="13">
    <source>
        <dbReference type="PIRSR" id="PIRSR602401-1"/>
    </source>
</evidence>
<keyword evidence="8" id="KW-0492">Microsome</keyword>
<evidence type="ECO:0000256" key="11">
    <source>
        <dbReference type="ARBA" id="ARBA00023033"/>
    </source>
</evidence>
<dbReference type="Gene3D" id="1.10.630.10">
    <property type="entry name" value="Cytochrome P450"/>
    <property type="match status" value="1"/>
</dbReference>
<protein>
    <recommendedName>
        <fullName evidence="18">Cytochrome P450</fullName>
    </recommendedName>
</protein>
<keyword evidence="17" id="KW-1185">Reference proteome</keyword>
<feature type="transmembrane region" description="Helical" evidence="15">
    <location>
        <begin position="6"/>
        <end position="25"/>
    </location>
</feature>
<evidence type="ECO:0000256" key="4">
    <source>
        <dbReference type="ARBA" id="ARBA00010617"/>
    </source>
</evidence>
<dbReference type="VEuPathDB" id="VectorBase:SCAU009761"/>
<accession>A0A1I8PNU9</accession>
<evidence type="ECO:0000256" key="1">
    <source>
        <dbReference type="ARBA" id="ARBA00001971"/>
    </source>
</evidence>
<dbReference type="AlphaFoldDB" id="A0A1I8PNU9"/>
<evidence type="ECO:0000256" key="5">
    <source>
        <dbReference type="ARBA" id="ARBA00022617"/>
    </source>
</evidence>
<dbReference type="SUPFAM" id="SSF48264">
    <property type="entry name" value="Cytochrome P450"/>
    <property type="match status" value="1"/>
</dbReference>
<evidence type="ECO:0000313" key="17">
    <source>
        <dbReference type="Proteomes" id="UP000095300"/>
    </source>
</evidence>
<dbReference type="InterPro" id="IPR036396">
    <property type="entry name" value="Cyt_P450_sf"/>
</dbReference>
<evidence type="ECO:0000313" key="16">
    <source>
        <dbReference type="EnsemblMetazoa" id="SCAU009761-PA"/>
    </source>
</evidence>
<dbReference type="GO" id="GO:0020037">
    <property type="term" value="F:heme binding"/>
    <property type="evidence" value="ECO:0007669"/>
    <property type="project" value="InterPro"/>
</dbReference>
<dbReference type="OrthoDB" id="1470350at2759"/>
<keyword evidence="10 13" id="KW-0408">Iron</keyword>
<evidence type="ECO:0008006" key="18">
    <source>
        <dbReference type="Google" id="ProtNLM"/>
    </source>
</evidence>
<dbReference type="GO" id="GO:0005506">
    <property type="term" value="F:iron ion binding"/>
    <property type="evidence" value="ECO:0007669"/>
    <property type="project" value="InterPro"/>
</dbReference>
<comment type="subcellular location">
    <subcellularLocation>
        <location evidence="3">Endoplasmic reticulum membrane</location>
        <topology evidence="3">Peripheral membrane protein</topology>
    </subcellularLocation>
    <subcellularLocation>
        <location evidence="2">Microsome membrane</location>
        <topology evidence="2">Peripheral membrane protein</topology>
    </subcellularLocation>
</comment>
<keyword evidence="6 13" id="KW-0479">Metal-binding</keyword>
<gene>
    <name evidence="16" type="primary">106083651</name>
</gene>
<dbReference type="InterPro" id="IPR050476">
    <property type="entry name" value="Insect_CytP450_Detox"/>
</dbReference>
<feature type="binding site" description="axial binding residue" evidence="13">
    <location>
        <position position="473"/>
    </location>
    <ligand>
        <name>heme</name>
        <dbReference type="ChEBI" id="CHEBI:30413"/>
    </ligand>
    <ligandPart>
        <name>Fe</name>
        <dbReference type="ChEBI" id="CHEBI:18248"/>
    </ligandPart>
</feature>
<dbReference type="Pfam" id="PF00067">
    <property type="entry name" value="p450"/>
    <property type="match status" value="1"/>
</dbReference>
<dbReference type="InterPro" id="IPR017972">
    <property type="entry name" value="Cyt_P450_CS"/>
</dbReference>
<dbReference type="GO" id="GO:0004497">
    <property type="term" value="F:monooxygenase activity"/>
    <property type="evidence" value="ECO:0007669"/>
    <property type="project" value="UniProtKB-KW"/>
</dbReference>
<dbReference type="PROSITE" id="PS00086">
    <property type="entry name" value="CYTOCHROME_P450"/>
    <property type="match status" value="1"/>
</dbReference>
<reference evidence="16" key="1">
    <citation type="submission" date="2020-05" db="UniProtKB">
        <authorList>
            <consortium name="EnsemblMetazoa"/>
        </authorList>
    </citation>
    <scope>IDENTIFICATION</scope>
    <source>
        <strain evidence="16">USDA</strain>
    </source>
</reference>
<dbReference type="GO" id="GO:0005789">
    <property type="term" value="C:endoplasmic reticulum membrane"/>
    <property type="evidence" value="ECO:0007669"/>
    <property type="project" value="UniProtKB-SubCell"/>
</dbReference>
<keyword evidence="12 15" id="KW-0472">Membrane</keyword>
<dbReference type="Proteomes" id="UP000095300">
    <property type="component" value="Unassembled WGS sequence"/>
</dbReference>
<keyword evidence="15" id="KW-0812">Transmembrane</keyword>
<evidence type="ECO:0000256" key="8">
    <source>
        <dbReference type="ARBA" id="ARBA00022848"/>
    </source>
</evidence>
<dbReference type="InterPro" id="IPR002401">
    <property type="entry name" value="Cyt_P450_E_grp-I"/>
</dbReference>
<evidence type="ECO:0000256" key="7">
    <source>
        <dbReference type="ARBA" id="ARBA00022824"/>
    </source>
</evidence>
<dbReference type="GO" id="GO:0016705">
    <property type="term" value="F:oxidoreductase activity, acting on paired donors, with incorporation or reduction of molecular oxygen"/>
    <property type="evidence" value="ECO:0007669"/>
    <property type="project" value="InterPro"/>
</dbReference>
<dbReference type="PRINTS" id="PR00385">
    <property type="entry name" value="P450"/>
</dbReference>
<comment type="cofactor">
    <cofactor evidence="1 13">
        <name>heme</name>
        <dbReference type="ChEBI" id="CHEBI:30413"/>
    </cofactor>
</comment>
<dbReference type="STRING" id="35570.A0A1I8PNU9"/>
<evidence type="ECO:0000256" key="3">
    <source>
        <dbReference type="ARBA" id="ARBA00004406"/>
    </source>
</evidence>
<keyword evidence="9 14" id="KW-0560">Oxidoreductase</keyword>
<dbReference type="PRINTS" id="PR00463">
    <property type="entry name" value="EP450I"/>
</dbReference>
<sequence length="536" mass="63217">MTMWVIFLLLALVIGLILALLFVFMKYVRDYWHFLGVPNEKPRPMVEVVKTISKYGTTTQVQDQMEYFKKLYKKFKGSGPFCGFYYLFEPRVMVLSPELVQQILVKNFSNFNDRGHYHNRKTDPLSADLFSISGDHWKEMRLKLEPVFQKAHMHHFFESIREECEKTFLFFELQRQEYQKISPQSDVALDVKPIMHRYVLANIAKCVFGLNKAMQVKYPLEEFDAMTQYALYTHRHGNFLTSIMDRYPRFFRSLNYSTTNEKVHAYFTALLNDVIAHRNKVEAYTDDYLQLLINLMNQEYNTHETEVHNEGIGLMEHLFNELASHAFTFLRAGLEPTEQTLTYILYELARDPVMQQRVREEVNKVYEEDGETFTYEGIQSLKFMGQFISETIRLHPVVPYIMRRTLNDYLVQTNSNFLIRKDIKIVIPIHAMHNDPEIYPQPHIFNPDRFAPSNNRLRENCVWLGFGEGPRNCLGLHYAQLQMRCLVAMLLMRYEFSLDTQNVVVCCLEGVAIKIRPLHERSEYVETEGRESAVVI</sequence>
<proteinExistence type="inferred from homology"/>
<dbReference type="PANTHER" id="PTHR24292:SF100">
    <property type="entry name" value="CYTOCHROME P450 6A16, ISOFORM B-RELATED"/>
    <property type="match status" value="1"/>
</dbReference>
<dbReference type="CDD" id="cd11056">
    <property type="entry name" value="CYP6-like"/>
    <property type="match status" value="1"/>
</dbReference>
<keyword evidence="7" id="KW-0256">Endoplasmic reticulum</keyword>